<evidence type="ECO:0000256" key="4">
    <source>
        <dbReference type="ARBA" id="ARBA00022989"/>
    </source>
</evidence>
<accession>A0A4R5QDP9</accession>
<dbReference type="GO" id="GO:0005886">
    <property type="term" value="C:plasma membrane"/>
    <property type="evidence" value="ECO:0007669"/>
    <property type="project" value="UniProtKB-SubCell"/>
</dbReference>
<dbReference type="EMBL" id="SMSJ01000032">
    <property type="protein sequence ID" value="TDH60769.1"/>
    <property type="molecule type" value="Genomic_DNA"/>
</dbReference>
<feature type="transmembrane region" description="Helical" evidence="6">
    <location>
        <begin position="42"/>
        <end position="66"/>
    </location>
</feature>
<dbReference type="InterPro" id="IPR001123">
    <property type="entry name" value="LeuE-type"/>
</dbReference>
<comment type="subcellular location">
    <subcellularLocation>
        <location evidence="1">Cell membrane</location>
        <topology evidence="1">Multi-pass membrane protein</topology>
    </subcellularLocation>
</comment>
<evidence type="ECO:0000313" key="7">
    <source>
        <dbReference type="EMBL" id="TDH60769.1"/>
    </source>
</evidence>
<dbReference type="GO" id="GO:0033228">
    <property type="term" value="P:cysteine export across plasma membrane"/>
    <property type="evidence" value="ECO:0007669"/>
    <property type="project" value="TreeGrafter"/>
</dbReference>
<dbReference type="GO" id="GO:0015171">
    <property type="term" value="F:amino acid transmembrane transporter activity"/>
    <property type="evidence" value="ECO:0007669"/>
    <property type="project" value="TreeGrafter"/>
</dbReference>
<keyword evidence="4 6" id="KW-1133">Transmembrane helix</keyword>
<keyword evidence="2" id="KW-1003">Cell membrane</keyword>
<feature type="transmembrane region" description="Helical" evidence="6">
    <location>
        <begin position="183"/>
        <end position="200"/>
    </location>
</feature>
<reference evidence="7 8" key="1">
    <citation type="journal article" date="2016" name="J. Microbiol.">
        <title>Dankookia rubra gen. nov., sp. nov., an alphaproteobacterium isolated from sediment of a shallow stream.</title>
        <authorList>
            <person name="Kim W.H."/>
            <person name="Kim D.H."/>
            <person name="Kang K."/>
            <person name="Ahn T.Y."/>
        </authorList>
    </citation>
    <scope>NUCLEOTIDE SEQUENCE [LARGE SCALE GENOMIC DNA]</scope>
    <source>
        <strain evidence="7 8">JCM30602</strain>
    </source>
</reference>
<evidence type="ECO:0000256" key="5">
    <source>
        <dbReference type="ARBA" id="ARBA00023136"/>
    </source>
</evidence>
<dbReference type="PANTHER" id="PTHR30086:SF20">
    <property type="entry name" value="ARGININE EXPORTER PROTEIN ARGO-RELATED"/>
    <property type="match status" value="1"/>
</dbReference>
<dbReference type="Proteomes" id="UP000295096">
    <property type="component" value="Unassembled WGS sequence"/>
</dbReference>
<evidence type="ECO:0000256" key="1">
    <source>
        <dbReference type="ARBA" id="ARBA00004651"/>
    </source>
</evidence>
<dbReference type="Pfam" id="PF01810">
    <property type="entry name" value="LysE"/>
    <property type="match status" value="1"/>
</dbReference>
<keyword evidence="8" id="KW-1185">Reference proteome</keyword>
<evidence type="ECO:0000313" key="8">
    <source>
        <dbReference type="Proteomes" id="UP000295096"/>
    </source>
</evidence>
<evidence type="ECO:0000256" key="3">
    <source>
        <dbReference type="ARBA" id="ARBA00022692"/>
    </source>
</evidence>
<gene>
    <name evidence="7" type="ORF">E2C06_20315</name>
</gene>
<dbReference type="OrthoDB" id="9812084at2"/>
<proteinExistence type="predicted"/>
<protein>
    <submittedName>
        <fullName evidence="7">LysE family translocator</fullName>
    </submittedName>
</protein>
<sequence length="201" mass="20418">MGLPQPDVLSLVAFAGIATVTPGGANLLAASSGARFGLMRSLPLLLGFSLGLAALVGAAGIGFGALLEAAPILRLVMRSAGSAYVLWLAWRIASAGRPEPPGWDGTAPPGFLAAVVLLWLNPKAWTTAVAASATYAGLVPGLVPLAGLLALVFGVAAAVSLHLWCAFGMLLARTLRTEAQWRAANILLGSALVASLVPMWS</sequence>
<keyword evidence="5 6" id="KW-0472">Membrane</keyword>
<comment type="caution">
    <text evidence="7">The sequence shown here is derived from an EMBL/GenBank/DDBJ whole genome shotgun (WGS) entry which is preliminary data.</text>
</comment>
<dbReference type="PANTHER" id="PTHR30086">
    <property type="entry name" value="ARGININE EXPORTER PROTEIN ARGO"/>
    <property type="match status" value="1"/>
</dbReference>
<evidence type="ECO:0000256" key="6">
    <source>
        <dbReference type="SAM" id="Phobius"/>
    </source>
</evidence>
<feature type="transmembrane region" description="Helical" evidence="6">
    <location>
        <begin position="12"/>
        <end position="30"/>
    </location>
</feature>
<organism evidence="7 8">
    <name type="scientific">Dankookia rubra</name>
    <dbReference type="NCBI Taxonomy" id="1442381"/>
    <lineage>
        <taxon>Bacteria</taxon>
        <taxon>Pseudomonadati</taxon>
        <taxon>Pseudomonadota</taxon>
        <taxon>Alphaproteobacteria</taxon>
        <taxon>Acetobacterales</taxon>
        <taxon>Roseomonadaceae</taxon>
        <taxon>Dankookia</taxon>
    </lineage>
</organism>
<dbReference type="RefSeq" id="WP_133290492.1">
    <property type="nucleotide sequence ID" value="NZ_SMSJ01000032.1"/>
</dbReference>
<keyword evidence="3 6" id="KW-0812">Transmembrane</keyword>
<name>A0A4R5QDP9_9PROT</name>
<dbReference type="AlphaFoldDB" id="A0A4R5QDP9"/>
<feature type="transmembrane region" description="Helical" evidence="6">
    <location>
        <begin position="141"/>
        <end position="171"/>
    </location>
</feature>
<evidence type="ECO:0000256" key="2">
    <source>
        <dbReference type="ARBA" id="ARBA00022475"/>
    </source>
</evidence>